<feature type="domain" description="Cation efflux protein cytoplasmic" evidence="10">
    <location>
        <begin position="210"/>
        <end position="286"/>
    </location>
</feature>
<evidence type="ECO:0000313" key="11">
    <source>
        <dbReference type="EMBL" id="SHF81367.1"/>
    </source>
</evidence>
<dbReference type="EMBL" id="FQVH01000047">
    <property type="protein sequence ID" value="SHF81367.1"/>
    <property type="molecule type" value="Genomic_DNA"/>
</dbReference>
<feature type="transmembrane region" description="Helical" evidence="8">
    <location>
        <begin position="45"/>
        <end position="62"/>
    </location>
</feature>
<dbReference type="Gene3D" id="1.20.1510.10">
    <property type="entry name" value="Cation efflux protein transmembrane domain"/>
    <property type="match status" value="1"/>
</dbReference>
<evidence type="ECO:0000256" key="2">
    <source>
        <dbReference type="ARBA" id="ARBA00008873"/>
    </source>
</evidence>
<feature type="transmembrane region" description="Helical" evidence="8">
    <location>
        <begin position="148"/>
        <end position="169"/>
    </location>
</feature>
<dbReference type="AlphaFoldDB" id="A0A1M5EQB5"/>
<keyword evidence="3" id="KW-0813">Transport</keyword>
<dbReference type="GO" id="GO:0005385">
    <property type="term" value="F:zinc ion transmembrane transporter activity"/>
    <property type="evidence" value="ECO:0007669"/>
    <property type="project" value="TreeGrafter"/>
</dbReference>
<comment type="subcellular location">
    <subcellularLocation>
        <location evidence="1">Membrane</location>
        <topology evidence="1">Multi-pass membrane protein</topology>
    </subcellularLocation>
</comment>
<dbReference type="STRING" id="1121256.SAMN02746089_02598"/>
<sequence length="301" mass="33956">MAHHHEHEQINGKNLIITMLLNFIITIAEFAGGLLSGSLSLMSDALHNFSDGMSVIISYLALKISKRENTQRMTFGYKRAEILAALFNSSVLVIISVYLFKEAYFKLIKSEPINGRLMIIIAIIGLVANALSVSLLKEGADKNLNVKSAYMHLLSDTLSSMGVVVGGIMISAYRIYWIDPLLTVLIGIYIIKESFEIINEAVSILMQAAPRDINIEDIQKKIEGLPEVKNIHHVHIWKTNDDDVHFECHVNVKEDLTLSQSKSVRNQIEEILKELFHIHHVTLQMEYECCEDVGLIKNEKD</sequence>
<reference evidence="11 12" key="1">
    <citation type="submission" date="2016-11" db="EMBL/GenBank/DDBJ databases">
        <authorList>
            <person name="Jaros S."/>
            <person name="Januszkiewicz K."/>
            <person name="Wedrychowicz H."/>
        </authorList>
    </citation>
    <scope>NUCLEOTIDE SEQUENCE [LARGE SCALE GENOMIC DNA]</scope>
    <source>
        <strain evidence="11 12">DSM 17918</strain>
    </source>
</reference>
<dbReference type="InterPro" id="IPR002524">
    <property type="entry name" value="Cation_efflux"/>
</dbReference>
<keyword evidence="12" id="KW-1185">Reference proteome</keyword>
<keyword evidence="6" id="KW-0406">Ion transport</keyword>
<dbReference type="Proteomes" id="UP000184088">
    <property type="component" value="Unassembled WGS sequence"/>
</dbReference>
<feature type="domain" description="Cation efflux protein transmembrane" evidence="9">
    <location>
        <begin position="15"/>
        <end position="206"/>
    </location>
</feature>
<evidence type="ECO:0000256" key="8">
    <source>
        <dbReference type="SAM" id="Phobius"/>
    </source>
</evidence>
<dbReference type="SUPFAM" id="SSF160240">
    <property type="entry name" value="Cation efflux protein cytoplasmic domain-like"/>
    <property type="match status" value="1"/>
</dbReference>
<protein>
    <submittedName>
        <fullName evidence="11">Cobalt-zinc-cadmium efflux system protein</fullName>
    </submittedName>
</protein>
<dbReference type="PANTHER" id="PTHR11562:SF17">
    <property type="entry name" value="RE54080P-RELATED"/>
    <property type="match status" value="1"/>
</dbReference>
<dbReference type="OrthoDB" id="9809646at2"/>
<keyword evidence="5 8" id="KW-1133">Transmembrane helix</keyword>
<dbReference type="PANTHER" id="PTHR11562">
    <property type="entry name" value="CATION EFFLUX PROTEIN/ ZINC TRANSPORTER"/>
    <property type="match status" value="1"/>
</dbReference>
<accession>A0A1M5EQB5</accession>
<dbReference type="GO" id="GO:0005886">
    <property type="term" value="C:plasma membrane"/>
    <property type="evidence" value="ECO:0007669"/>
    <property type="project" value="TreeGrafter"/>
</dbReference>
<gene>
    <name evidence="11" type="ORF">SAMN02746089_02598</name>
</gene>
<dbReference type="InterPro" id="IPR058533">
    <property type="entry name" value="Cation_efflux_TM"/>
</dbReference>
<evidence type="ECO:0000256" key="6">
    <source>
        <dbReference type="ARBA" id="ARBA00023065"/>
    </source>
</evidence>
<dbReference type="Gene3D" id="3.30.70.1350">
    <property type="entry name" value="Cation efflux protein, cytoplasmic domain"/>
    <property type="match status" value="1"/>
</dbReference>
<evidence type="ECO:0000256" key="3">
    <source>
        <dbReference type="ARBA" id="ARBA00022448"/>
    </source>
</evidence>
<evidence type="ECO:0000259" key="9">
    <source>
        <dbReference type="Pfam" id="PF01545"/>
    </source>
</evidence>
<dbReference type="Pfam" id="PF16916">
    <property type="entry name" value="ZT_dimer"/>
    <property type="match status" value="1"/>
</dbReference>
<organism evidence="11 12">
    <name type="scientific">Caldanaerobius fijiensis DSM 17918</name>
    <dbReference type="NCBI Taxonomy" id="1121256"/>
    <lineage>
        <taxon>Bacteria</taxon>
        <taxon>Bacillati</taxon>
        <taxon>Bacillota</taxon>
        <taxon>Clostridia</taxon>
        <taxon>Thermoanaerobacterales</taxon>
        <taxon>Thermoanaerobacteraceae</taxon>
        <taxon>Caldanaerobius</taxon>
    </lineage>
</organism>
<dbReference type="SUPFAM" id="SSF161111">
    <property type="entry name" value="Cation efflux protein transmembrane domain-like"/>
    <property type="match status" value="1"/>
</dbReference>
<dbReference type="RefSeq" id="WP_073346266.1">
    <property type="nucleotide sequence ID" value="NZ_FQVH01000047.1"/>
</dbReference>
<name>A0A1M5EQB5_9THEO</name>
<dbReference type="NCBIfam" id="TIGR01297">
    <property type="entry name" value="CDF"/>
    <property type="match status" value="1"/>
</dbReference>
<evidence type="ECO:0000259" key="10">
    <source>
        <dbReference type="Pfam" id="PF16916"/>
    </source>
</evidence>
<dbReference type="InterPro" id="IPR027470">
    <property type="entry name" value="Cation_efflux_CTD"/>
</dbReference>
<dbReference type="InterPro" id="IPR027469">
    <property type="entry name" value="Cation_efflux_TMD_sf"/>
</dbReference>
<dbReference type="InterPro" id="IPR036837">
    <property type="entry name" value="Cation_efflux_CTD_sf"/>
</dbReference>
<dbReference type="InterPro" id="IPR050681">
    <property type="entry name" value="CDF/SLC30A"/>
</dbReference>
<evidence type="ECO:0000256" key="7">
    <source>
        <dbReference type="ARBA" id="ARBA00023136"/>
    </source>
</evidence>
<evidence type="ECO:0000256" key="1">
    <source>
        <dbReference type="ARBA" id="ARBA00004141"/>
    </source>
</evidence>
<feature type="transmembrane region" description="Helical" evidence="8">
    <location>
        <begin position="82"/>
        <end position="101"/>
    </location>
</feature>
<feature type="transmembrane region" description="Helical" evidence="8">
    <location>
        <begin position="20"/>
        <end position="39"/>
    </location>
</feature>
<proteinExistence type="inferred from homology"/>
<dbReference type="Pfam" id="PF01545">
    <property type="entry name" value="Cation_efflux"/>
    <property type="match status" value="1"/>
</dbReference>
<evidence type="ECO:0000256" key="4">
    <source>
        <dbReference type="ARBA" id="ARBA00022692"/>
    </source>
</evidence>
<evidence type="ECO:0000313" key="12">
    <source>
        <dbReference type="Proteomes" id="UP000184088"/>
    </source>
</evidence>
<comment type="similarity">
    <text evidence="2">Belongs to the cation diffusion facilitator (CDF) transporter (TC 2.A.4) family. SLC30A subfamily.</text>
</comment>
<evidence type="ECO:0000256" key="5">
    <source>
        <dbReference type="ARBA" id="ARBA00022989"/>
    </source>
</evidence>
<keyword evidence="4 8" id="KW-0812">Transmembrane</keyword>
<keyword evidence="7 8" id="KW-0472">Membrane</keyword>
<feature type="transmembrane region" description="Helical" evidence="8">
    <location>
        <begin position="113"/>
        <end position="136"/>
    </location>
</feature>